<feature type="transmembrane region" description="Helical" evidence="10">
    <location>
        <begin position="12"/>
        <end position="36"/>
    </location>
</feature>
<evidence type="ECO:0000256" key="2">
    <source>
        <dbReference type="ARBA" id="ARBA00004651"/>
    </source>
</evidence>
<keyword evidence="7 12" id="KW-0418">Kinase</keyword>
<keyword evidence="5" id="KW-0808">Transferase</keyword>
<dbReference type="SMART" id="SM00388">
    <property type="entry name" value="HisKA"/>
    <property type="match status" value="1"/>
</dbReference>
<evidence type="ECO:0000256" key="7">
    <source>
        <dbReference type="ARBA" id="ARBA00022777"/>
    </source>
</evidence>
<evidence type="ECO:0000256" key="10">
    <source>
        <dbReference type="SAM" id="Phobius"/>
    </source>
</evidence>
<evidence type="ECO:0000256" key="3">
    <source>
        <dbReference type="ARBA" id="ARBA00012438"/>
    </source>
</evidence>
<evidence type="ECO:0000259" key="11">
    <source>
        <dbReference type="PROSITE" id="PS50109"/>
    </source>
</evidence>
<keyword evidence="9" id="KW-0902">Two-component regulatory system</keyword>
<evidence type="ECO:0000313" key="13">
    <source>
        <dbReference type="Proteomes" id="UP000721415"/>
    </source>
</evidence>
<keyword evidence="6" id="KW-0547">Nucleotide-binding</keyword>
<comment type="subcellular location">
    <subcellularLocation>
        <location evidence="2">Cell membrane</location>
        <topology evidence="2">Multi-pass membrane protein</topology>
    </subcellularLocation>
</comment>
<dbReference type="SUPFAM" id="SSF55874">
    <property type="entry name" value="ATPase domain of HSP90 chaperone/DNA topoisomerase II/histidine kinase"/>
    <property type="match status" value="1"/>
</dbReference>
<comment type="caution">
    <text evidence="12">The sequence shown here is derived from an EMBL/GenBank/DDBJ whole genome shotgun (WGS) entry which is preliminary data.</text>
</comment>
<dbReference type="PANTHER" id="PTHR44936">
    <property type="entry name" value="SENSOR PROTEIN CREC"/>
    <property type="match status" value="1"/>
</dbReference>
<keyword evidence="13" id="KW-1185">Reference proteome</keyword>
<dbReference type="Gene3D" id="3.30.565.10">
    <property type="entry name" value="Histidine kinase-like ATPase, C-terminal domain"/>
    <property type="match status" value="1"/>
</dbReference>
<dbReference type="Pfam" id="PF02518">
    <property type="entry name" value="HATPase_c"/>
    <property type="match status" value="1"/>
</dbReference>
<dbReference type="InterPro" id="IPR036890">
    <property type="entry name" value="HATPase_C_sf"/>
</dbReference>
<dbReference type="InterPro" id="IPR008358">
    <property type="entry name" value="Sig_transdc_His_kin/Pase_MprB"/>
</dbReference>
<dbReference type="Pfam" id="PF00512">
    <property type="entry name" value="HisKA"/>
    <property type="match status" value="1"/>
</dbReference>
<evidence type="ECO:0000256" key="9">
    <source>
        <dbReference type="ARBA" id="ARBA00023012"/>
    </source>
</evidence>
<evidence type="ECO:0000256" key="4">
    <source>
        <dbReference type="ARBA" id="ARBA00022475"/>
    </source>
</evidence>
<reference evidence="12 13" key="1">
    <citation type="submission" date="2020-07" db="EMBL/GenBank/DDBJ databases">
        <title>Facklamia lactis sp. nov., isolated from raw milk.</title>
        <authorList>
            <person name="Doll E.V."/>
            <person name="Huptas C."/>
            <person name="Staib L."/>
            <person name="Wenning M."/>
            <person name="Scherer S."/>
        </authorList>
    </citation>
    <scope>NUCLEOTIDE SEQUENCE [LARGE SCALE GENOMIC DNA]</scope>
    <source>
        <strain evidence="12 13">DSM 111018</strain>
    </source>
</reference>
<keyword evidence="10" id="KW-0472">Membrane</keyword>
<dbReference type="EMBL" id="JACBXQ010000005">
    <property type="protein sequence ID" value="MBG9986904.1"/>
    <property type="molecule type" value="Genomic_DNA"/>
</dbReference>
<dbReference type="InterPro" id="IPR003661">
    <property type="entry name" value="HisK_dim/P_dom"/>
</dbReference>
<protein>
    <recommendedName>
        <fullName evidence="3">histidine kinase</fullName>
        <ecNumber evidence="3">2.7.13.3</ecNumber>
    </recommendedName>
</protein>
<gene>
    <name evidence="12" type="ORF">HZY91_08390</name>
</gene>
<dbReference type="PRINTS" id="PR01780">
    <property type="entry name" value="LANTIREGPROT"/>
</dbReference>
<dbReference type="GO" id="GO:0016301">
    <property type="term" value="F:kinase activity"/>
    <property type="evidence" value="ECO:0007669"/>
    <property type="project" value="UniProtKB-KW"/>
</dbReference>
<name>A0ABS0LSC0_9LACT</name>
<dbReference type="Proteomes" id="UP000721415">
    <property type="component" value="Unassembled WGS sequence"/>
</dbReference>
<comment type="catalytic activity">
    <reaction evidence="1">
        <text>ATP + protein L-histidine = ADP + protein N-phospho-L-histidine.</text>
        <dbReference type="EC" id="2.7.13.3"/>
    </reaction>
</comment>
<evidence type="ECO:0000256" key="6">
    <source>
        <dbReference type="ARBA" id="ARBA00022741"/>
    </source>
</evidence>
<keyword evidence="4" id="KW-1003">Cell membrane</keyword>
<dbReference type="PROSITE" id="PS50109">
    <property type="entry name" value="HIS_KIN"/>
    <property type="match status" value="1"/>
</dbReference>
<dbReference type="InterPro" id="IPR050980">
    <property type="entry name" value="2C_sensor_his_kinase"/>
</dbReference>
<dbReference type="InterPro" id="IPR036097">
    <property type="entry name" value="HisK_dim/P_sf"/>
</dbReference>
<dbReference type="SUPFAM" id="SSF47384">
    <property type="entry name" value="Homodimeric domain of signal transducing histidine kinase"/>
    <property type="match status" value="1"/>
</dbReference>
<dbReference type="PANTHER" id="PTHR44936:SF10">
    <property type="entry name" value="SENSOR PROTEIN RSTB"/>
    <property type="match status" value="1"/>
</dbReference>
<dbReference type="Gene3D" id="6.10.340.10">
    <property type="match status" value="1"/>
</dbReference>
<dbReference type="SMART" id="SM00387">
    <property type="entry name" value="HATPase_c"/>
    <property type="match status" value="1"/>
</dbReference>
<keyword evidence="10" id="KW-1133">Transmembrane helix</keyword>
<dbReference type="CDD" id="cd00082">
    <property type="entry name" value="HisKA"/>
    <property type="match status" value="1"/>
</dbReference>
<dbReference type="Gene3D" id="1.10.287.130">
    <property type="match status" value="1"/>
</dbReference>
<dbReference type="EC" id="2.7.13.3" evidence="3"/>
<evidence type="ECO:0000256" key="1">
    <source>
        <dbReference type="ARBA" id="ARBA00000085"/>
    </source>
</evidence>
<sequence length="458" mass="52752">MGKKSLNRVFVYFSFKLFVLTILLLLCLGLITNYAIRNQIIYVANYPEQIVEELRQKPVLLEEDLKDLPDYIQSQQWTENLDIQAPFQEKDRDHLKEAAITGRSISTSIFQNRVYQRVMVEDGVYIVSYQLVSDFTSSRLRQWLPNAEFCLLIMGILIWLVGFALVVLSSVRQIKQELVRLNRANQQVKELNLEKPFEGSNLKEIDQILRSMDHMRQSLLHTLKEQWHMQQRQKVRLQSLNHDIRTPLALIKGNLDLLKEETNEGSEEIIEDLAIGVERLQSVLDLIADEEKLEKSKEVLNQEVIDQWIRLGQSIAKKKNIQIKLFDRDSYPVPISLDALTSVLQNILSNAVDFAPVESVITLSFERLADYFRISISDQGPGFKEEDLKSLLMTKYTGRENKTDHQGLGLYVSNKIVGEYKGEMLLENRIGESGIEGAKVTILLPMNLVSDSITDEKR</sequence>
<dbReference type="InterPro" id="IPR003594">
    <property type="entry name" value="HATPase_dom"/>
</dbReference>
<proteinExistence type="predicted"/>
<keyword evidence="10" id="KW-0812">Transmembrane</keyword>
<organism evidence="12 13">
    <name type="scientific">Facklamia lactis</name>
    <dbReference type="NCBI Taxonomy" id="2749967"/>
    <lineage>
        <taxon>Bacteria</taxon>
        <taxon>Bacillati</taxon>
        <taxon>Bacillota</taxon>
        <taxon>Bacilli</taxon>
        <taxon>Lactobacillales</taxon>
        <taxon>Aerococcaceae</taxon>
        <taxon>Facklamia</taxon>
    </lineage>
</organism>
<evidence type="ECO:0000256" key="8">
    <source>
        <dbReference type="ARBA" id="ARBA00022840"/>
    </source>
</evidence>
<keyword evidence="8" id="KW-0067">ATP-binding</keyword>
<feature type="transmembrane region" description="Helical" evidence="10">
    <location>
        <begin position="149"/>
        <end position="171"/>
    </location>
</feature>
<evidence type="ECO:0000256" key="5">
    <source>
        <dbReference type="ARBA" id="ARBA00022679"/>
    </source>
</evidence>
<dbReference type="InterPro" id="IPR005467">
    <property type="entry name" value="His_kinase_dom"/>
</dbReference>
<evidence type="ECO:0000313" key="12">
    <source>
        <dbReference type="EMBL" id="MBG9986904.1"/>
    </source>
</evidence>
<dbReference type="RefSeq" id="WP_197115825.1">
    <property type="nucleotide sequence ID" value="NZ_JACBXQ010000005.1"/>
</dbReference>
<accession>A0ABS0LSC0</accession>
<feature type="domain" description="Histidine kinase" evidence="11">
    <location>
        <begin position="239"/>
        <end position="448"/>
    </location>
</feature>